<reference evidence="3 4" key="1">
    <citation type="submission" date="2022-08" db="EMBL/GenBank/DDBJ databases">
        <title>Proteogenomics of the novel Dehalobacterium formicoaceticum strain EZ94 highlights a key role of methyltransferases during anaerobic dichloromethane degradation.</title>
        <authorList>
            <person name="Wasmund K."/>
        </authorList>
    </citation>
    <scope>NUCLEOTIDE SEQUENCE [LARGE SCALE GENOMIC DNA]</scope>
    <source>
        <strain evidence="3 4">EZ94</strain>
    </source>
</reference>
<dbReference type="PROSITE" id="PS51832">
    <property type="entry name" value="HD_GYP"/>
    <property type="match status" value="1"/>
</dbReference>
<evidence type="ECO:0000256" key="1">
    <source>
        <dbReference type="SAM" id="Phobius"/>
    </source>
</evidence>
<evidence type="ECO:0000313" key="4">
    <source>
        <dbReference type="Proteomes" id="UP001524944"/>
    </source>
</evidence>
<feature type="transmembrane region" description="Helical" evidence="1">
    <location>
        <begin position="71"/>
        <end position="96"/>
    </location>
</feature>
<proteinExistence type="predicted"/>
<comment type="caution">
    <text evidence="3">The sequence shown here is derived from an EMBL/GenBank/DDBJ whole genome shotgun (WGS) entry which is preliminary data.</text>
</comment>
<gene>
    <name evidence="3" type="ORF">NVS47_07645</name>
</gene>
<keyword evidence="1" id="KW-0812">Transmembrane</keyword>
<dbReference type="CDD" id="cd00077">
    <property type="entry name" value="HDc"/>
    <property type="match status" value="1"/>
</dbReference>
<dbReference type="RefSeq" id="WP_257913048.1">
    <property type="nucleotide sequence ID" value="NZ_JANPWE010000003.1"/>
</dbReference>
<dbReference type="InterPro" id="IPR037522">
    <property type="entry name" value="HD_GYP_dom"/>
</dbReference>
<feature type="domain" description="HD-GYP" evidence="2">
    <location>
        <begin position="228"/>
        <end position="417"/>
    </location>
</feature>
<dbReference type="Pfam" id="PF13487">
    <property type="entry name" value="HD_5"/>
    <property type="match status" value="1"/>
</dbReference>
<dbReference type="SMART" id="SM00471">
    <property type="entry name" value="HDc"/>
    <property type="match status" value="1"/>
</dbReference>
<dbReference type="Pfam" id="PF20972">
    <property type="entry name" value="MASE9"/>
    <property type="match status" value="1"/>
</dbReference>
<dbReference type="SUPFAM" id="SSF109604">
    <property type="entry name" value="HD-domain/PDEase-like"/>
    <property type="match status" value="1"/>
</dbReference>
<dbReference type="InterPro" id="IPR003607">
    <property type="entry name" value="HD/PDEase_dom"/>
</dbReference>
<protein>
    <submittedName>
        <fullName evidence="3">HD domain-containing protein</fullName>
    </submittedName>
</protein>
<dbReference type="PANTHER" id="PTHR43155">
    <property type="entry name" value="CYCLIC DI-GMP PHOSPHODIESTERASE PA4108-RELATED"/>
    <property type="match status" value="1"/>
</dbReference>
<feature type="transmembrane region" description="Helical" evidence="1">
    <location>
        <begin position="139"/>
        <end position="166"/>
    </location>
</feature>
<name>A0ABT1Y3D2_9FIRM</name>
<feature type="transmembrane region" description="Helical" evidence="1">
    <location>
        <begin position="108"/>
        <end position="127"/>
    </location>
</feature>
<feature type="transmembrane region" description="Helical" evidence="1">
    <location>
        <begin position="39"/>
        <end position="65"/>
    </location>
</feature>
<keyword evidence="1" id="KW-1133">Transmembrane helix</keyword>
<dbReference type="Proteomes" id="UP001524944">
    <property type="component" value="Unassembled WGS sequence"/>
</dbReference>
<dbReference type="EMBL" id="JANPWE010000003">
    <property type="protein sequence ID" value="MCR6545388.1"/>
    <property type="molecule type" value="Genomic_DNA"/>
</dbReference>
<organism evidence="3 4">
    <name type="scientific">Dehalobacterium formicoaceticum</name>
    <dbReference type="NCBI Taxonomy" id="51515"/>
    <lineage>
        <taxon>Bacteria</taxon>
        <taxon>Bacillati</taxon>
        <taxon>Bacillota</taxon>
        <taxon>Clostridia</taxon>
        <taxon>Eubacteriales</taxon>
        <taxon>Peptococcaceae</taxon>
        <taxon>Dehalobacterium</taxon>
    </lineage>
</organism>
<dbReference type="Gene3D" id="1.10.3210.10">
    <property type="entry name" value="Hypothetical protein af1432"/>
    <property type="match status" value="1"/>
</dbReference>
<feature type="transmembrane region" description="Helical" evidence="1">
    <location>
        <begin position="178"/>
        <end position="197"/>
    </location>
</feature>
<keyword evidence="4" id="KW-1185">Reference proteome</keyword>
<feature type="transmembrane region" description="Helical" evidence="1">
    <location>
        <begin position="6"/>
        <end position="27"/>
    </location>
</feature>
<feature type="transmembrane region" description="Helical" evidence="1">
    <location>
        <begin position="203"/>
        <end position="222"/>
    </location>
</feature>
<accession>A0ABT1Y3D2</accession>
<dbReference type="InterPro" id="IPR048430">
    <property type="entry name" value="MASE9"/>
</dbReference>
<sequence>MNKLSAQVKIYISLVTMLAAALVLRYVPHFYVAQEDILVIILFVLISVFSEYMAVTMPFVGMISVSFAIDLAAIMIFGIPGAIMITSLGYIGSFILNIHSDERSLDKFVFNLSLFIITVTVSGLAYQDAINFFGDKDHWHLIAALLAAVVFYLINATLLAILFSFLKKKSLGTIWIMNMRWAVPNLGVLAPIGYMLAYIYPHVGALGILFFFLPLLLARHTFKLYMDMRNMYLNSIKSMAAIIDAKDHYTAGHSERVTKYVLLICYEMGLDEEYIENLKDMALLHDIGKIGIPEQILNKPGRLNEAEYSKMKTHPVSGYDIVKNITFLKNPEVCKYHHERIDGKGYPEGLTGELIPLGARIIAVADAFDAMTTNRPYRKGMDPAAALKELERCQGTQFDQKVVTALTRAMEGMETPE</sequence>
<evidence type="ECO:0000313" key="3">
    <source>
        <dbReference type="EMBL" id="MCR6545388.1"/>
    </source>
</evidence>
<keyword evidence="1" id="KW-0472">Membrane</keyword>
<evidence type="ECO:0000259" key="2">
    <source>
        <dbReference type="PROSITE" id="PS51832"/>
    </source>
</evidence>